<dbReference type="AlphaFoldDB" id="A0A397T7M4"/>
<accession>A0A397T7M4</accession>
<protein>
    <submittedName>
        <fullName evidence="1">Uncharacterized protein</fullName>
    </submittedName>
</protein>
<proteinExistence type="predicted"/>
<evidence type="ECO:0000313" key="1">
    <source>
        <dbReference type="EMBL" id="RIA94203.1"/>
    </source>
</evidence>
<name>A0A397T7M4_9GLOM</name>
<comment type="caution">
    <text evidence="1">The sequence shown here is derived from an EMBL/GenBank/DDBJ whole genome shotgun (WGS) entry which is preliminary data.</text>
</comment>
<dbReference type="EMBL" id="QKYT01000087">
    <property type="protein sequence ID" value="RIA94203.1"/>
    <property type="molecule type" value="Genomic_DNA"/>
</dbReference>
<evidence type="ECO:0000313" key="2">
    <source>
        <dbReference type="Proteomes" id="UP000265703"/>
    </source>
</evidence>
<gene>
    <name evidence="1" type="ORF">C1645_734961</name>
</gene>
<sequence>MSLQINMLDNIIYKEDLILEGDKSIRKTLQKLPLRKRVAEVLGILEGTIGSVVLDWNSHGDNIFTPHKVLGRPILEPDKNISEVLRTKILNANKAAHPHHADNILDKELLYKNHVEDPFHPPSPPNRVPITIRARLQELTHQANTDNIDVTPTRIIGQKLDKERITTVFVHQKYNIPKQGRDKGLISRNVMFNKRSRFLLCNSLCFNDRGFRNFFF</sequence>
<reference evidence="1 2" key="1">
    <citation type="submission" date="2018-06" db="EMBL/GenBank/DDBJ databases">
        <title>Comparative genomics reveals the genomic features of Rhizophagus irregularis, R. cerebriforme, R. diaphanum and Gigaspora rosea, and their symbiotic lifestyle signature.</title>
        <authorList>
            <person name="Morin E."/>
            <person name="San Clemente H."/>
            <person name="Chen E.C.H."/>
            <person name="De La Providencia I."/>
            <person name="Hainaut M."/>
            <person name="Kuo A."/>
            <person name="Kohler A."/>
            <person name="Murat C."/>
            <person name="Tang N."/>
            <person name="Roy S."/>
            <person name="Loubradou J."/>
            <person name="Henrissat B."/>
            <person name="Grigoriev I.V."/>
            <person name="Corradi N."/>
            <person name="Roux C."/>
            <person name="Martin F.M."/>
        </authorList>
    </citation>
    <scope>NUCLEOTIDE SEQUENCE [LARGE SCALE GENOMIC DNA]</scope>
    <source>
        <strain evidence="1 2">DAOM 227022</strain>
    </source>
</reference>
<dbReference type="Proteomes" id="UP000265703">
    <property type="component" value="Unassembled WGS sequence"/>
</dbReference>
<keyword evidence="2" id="KW-1185">Reference proteome</keyword>
<organism evidence="1 2">
    <name type="scientific">Glomus cerebriforme</name>
    <dbReference type="NCBI Taxonomy" id="658196"/>
    <lineage>
        <taxon>Eukaryota</taxon>
        <taxon>Fungi</taxon>
        <taxon>Fungi incertae sedis</taxon>
        <taxon>Mucoromycota</taxon>
        <taxon>Glomeromycotina</taxon>
        <taxon>Glomeromycetes</taxon>
        <taxon>Glomerales</taxon>
        <taxon>Glomeraceae</taxon>
        <taxon>Glomus</taxon>
    </lineage>
</organism>
<dbReference type="OrthoDB" id="2441967at2759"/>